<evidence type="ECO:0000313" key="1">
    <source>
        <dbReference type="EMBL" id="KAF9449805.1"/>
    </source>
</evidence>
<accession>A0A9P5XFL3</accession>
<sequence length="139" mass="15354">MHQFCKQNMVVPYPLIPVKSHMNTSTWADSGNGMQQILIPMTLLIQGGGVMIVSEAPSEPNIYNRTTTIAVRLRDTSEKYNPWSKSHDSEAICGMAWAASHPGGAAEQFTEWWVGLSSEECAYQVNAATKLAKQSIRKP</sequence>
<name>A0A9P5XFL3_9AGAR</name>
<protein>
    <submittedName>
        <fullName evidence="1">Uncharacterized protein</fullName>
    </submittedName>
</protein>
<dbReference type="Proteomes" id="UP000807342">
    <property type="component" value="Unassembled WGS sequence"/>
</dbReference>
<gene>
    <name evidence="1" type="ORF">P691DRAFT_790476</name>
</gene>
<reference evidence="1" key="1">
    <citation type="submission" date="2020-11" db="EMBL/GenBank/DDBJ databases">
        <authorList>
            <consortium name="DOE Joint Genome Institute"/>
            <person name="Ahrendt S."/>
            <person name="Riley R."/>
            <person name="Andreopoulos W."/>
            <person name="Labutti K."/>
            <person name="Pangilinan J."/>
            <person name="Ruiz-Duenas F.J."/>
            <person name="Barrasa J.M."/>
            <person name="Sanchez-Garcia M."/>
            <person name="Camarero S."/>
            <person name="Miyauchi S."/>
            <person name="Serrano A."/>
            <person name="Linde D."/>
            <person name="Babiker R."/>
            <person name="Drula E."/>
            <person name="Ayuso-Fernandez I."/>
            <person name="Pacheco R."/>
            <person name="Padilla G."/>
            <person name="Ferreira P."/>
            <person name="Barriuso J."/>
            <person name="Kellner H."/>
            <person name="Castanera R."/>
            <person name="Alfaro M."/>
            <person name="Ramirez L."/>
            <person name="Pisabarro A.G."/>
            <person name="Kuo A."/>
            <person name="Tritt A."/>
            <person name="Lipzen A."/>
            <person name="He G."/>
            <person name="Yan M."/>
            <person name="Ng V."/>
            <person name="Cullen D."/>
            <person name="Martin F."/>
            <person name="Rosso M.-N."/>
            <person name="Henrissat B."/>
            <person name="Hibbett D."/>
            <person name="Martinez A.T."/>
            <person name="Grigoriev I.V."/>
        </authorList>
    </citation>
    <scope>NUCLEOTIDE SEQUENCE</scope>
    <source>
        <strain evidence="1">MF-IS2</strain>
    </source>
</reference>
<evidence type="ECO:0000313" key="2">
    <source>
        <dbReference type="Proteomes" id="UP000807342"/>
    </source>
</evidence>
<keyword evidence="2" id="KW-1185">Reference proteome</keyword>
<dbReference type="EMBL" id="MU151120">
    <property type="protein sequence ID" value="KAF9449805.1"/>
    <property type="molecule type" value="Genomic_DNA"/>
</dbReference>
<dbReference type="AlphaFoldDB" id="A0A9P5XFL3"/>
<proteinExistence type="predicted"/>
<comment type="caution">
    <text evidence="1">The sequence shown here is derived from an EMBL/GenBank/DDBJ whole genome shotgun (WGS) entry which is preliminary data.</text>
</comment>
<organism evidence="1 2">
    <name type="scientific">Macrolepiota fuliginosa MF-IS2</name>
    <dbReference type="NCBI Taxonomy" id="1400762"/>
    <lineage>
        <taxon>Eukaryota</taxon>
        <taxon>Fungi</taxon>
        <taxon>Dikarya</taxon>
        <taxon>Basidiomycota</taxon>
        <taxon>Agaricomycotina</taxon>
        <taxon>Agaricomycetes</taxon>
        <taxon>Agaricomycetidae</taxon>
        <taxon>Agaricales</taxon>
        <taxon>Agaricineae</taxon>
        <taxon>Agaricaceae</taxon>
        <taxon>Macrolepiota</taxon>
    </lineage>
</organism>